<reference evidence="2 3" key="1">
    <citation type="submission" date="2020-07" db="EMBL/GenBank/DDBJ databases">
        <title>Sequencing the genomes of 1000 actinobacteria strains.</title>
        <authorList>
            <person name="Klenk H.-P."/>
        </authorList>
    </citation>
    <scope>NUCLEOTIDE SEQUENCE [LARGE SCALE GENOMIC DNA]</scope>
    <source>
        <strain evidence="2 3">DSM 29531</strain>
    </source>
</reference>
<evidence type="ECO:0000256" key="1">
    <source>
        <dbReference type="SAM" id="Phobius"/>
    </source>
</evidence>
<name>A0A853DAK6_9MICO</name>
<dbReference type="AlphaFoldDB" id="A0A853DAK6"/>
<proteinExistence type="predicted"/>
<accession>A0A853DAK6</accession>
<keyword evidence="1" id="KW-1133">Transmembrane helix</keyword>
<keyword evidence="1" id="KW-0472">Membrane</keyword>
<protein>
    <submittedName>
        <fullName evidence="2">Pilus assembly protein Flp/PilA</fullName>
    </submittedName>
</protein>
<gene>
    <name evidence="2" type="ORF">HNR15_001255</name>
</gene>
<keyword evidence="1" id="KW-0812">Transmembrane</keyword>
<sequence>MNAAAAYFFTTLVGLQDRLQTRKERGATAVEYGLLVGLIAVAIIASIGLLSTQIQNMFSSAATSLTGK</sequence>
<comment type="caution">
    <text evidence="2">The sequence shown here is derived from an EMBL/GenBank/DDBJ whole genome shotgun (WGS) entry which is preliminary data.</text>
</comment>
<evidence type="ECO:0000313" key="3">
    <source>
        <dbReference type="Proteomes" id="UP000571817"/>
    </source>
</evidence>
<dbReference type="Pfam" id="PF04964">
    <property type="entry name" value="Flp_Fap"/>
    <property type="match status" value="1"/>
</dbReference>
<dbReference type="RefSeq" id="WP_179480054.1">
    <property type="nucleotide sequence ID" value="NZ_JACCFW010000001.1"/>
</dbReference>
<feature type="transmembrane region" description="Helical" evidence="1">
    <location>
        <begin position="32"/>
        <end position="50"/>
    </location>
</feature>
<evidence type="ECO:0000313" key="2">
    <source>
        <dbReference type="EMBL" id="NYJ74292.1"/>
    </source>
</evidence>
<organism evidence="2 3">
    <name type="scientific">Allobranchiibius huperziae</name>
    <dbReference type="NCBI Taxonomy" id="1874116"/>
    <lineage>
        <taxon>Bacteria</taxon>
        <taxon>Bacillati</taxon>
        <taxon>Actinomycetota</taxon>
        <taxon>Actinomycetes</taxon>
        <taxon>Micrococcales</taxon>
        <taxon>Dermacoccaceae</taxon>
        <taxon>Allobranchiibius</taxon>
    </lineage>
</organism>
<dbReference type="EMBL" id="JACCFW010000001">
    <property type="protein sequence ID" value="NYJ74292.1"/>
    <property type="molecule type" value="Genomic_DNA"/>
</dbReference>
<dbReference type="Proteomes" id="UP000571817">
    <property type="component" value="Unassembled WGS sequence"/>
</dbReference>
<keyword evidence="3" id="KW-1185">Reference proteome</keyword>
<dbReference type="InterPro" id="IPR007047">
    <property type="entry name" value="Flp_Fap"/>
</dbReference>